<keyword evidence="4" id="KW-1185">Reference proteome</keyword>
<dbReference type="SUPFAM" id="SSF51735">
    <property type="entry name" value="NAD(P)-binding Rossmann-fold domains"/>
    <property type="match status" value="1"/>
</dbReference>
<comment type="caution">
    <text evidence="3">The sequence shown here is derived from an EMBL/GenBank/DDBJ whole genome shotgun (WGS) entry which is preliminary data.</text>
</comment>
<dbReference type="PANTHER" id="PTHR44196">
    <property type="entry name" value="DEHYDROGENASE/REDUCTASE SDR FAMILY MEMBER 7B"/>
    <property type="match status" value="1"/>
</dbReference>
<evidence type="ECO:0000256" key="1">
    <source>
        <dbReference type="ARBA" id="ARBA00006484"/>
    </source>
</evidence>
<dbReference type="RefSeq" id="WP_368803258.1">
    <property type="nucleotide sequence ID" value="NZ_JAZHFV010000003.1"/>
</dbReference>
<dbReference type="PRINTS" id="PR00081">
    <property type="entry name" value="GDHRDH"/>
</dbReference>
<gene>
    <name evidence="3" type="ORF">V1479_13025</name>
</gene>
<protein>
    <submittedName>
        <fullName evidence="3">SDR family NAD(P)-dependent oxidoreductase</fullName>
    </submittedName>
</protein>
<comment type="similarity">
    <text evidence="1">Belongs to the short-chain dehydrogenases/reductases (SDR) family.</text>
</comment>
<dbReference type="InterPro" id="IPR002347">
    <property type="entry name" value="SDR_fam"/>
</dbReference>
<dbReference type="InterPro" id="IPR036291">
    <property type="entry name" value="NAD(P)-bd_dom_sf"/>
</dbReference>
<dbReference type="Proteomes" id="UP001559025">
    <property type="component" value="Unassembled WGS sequence"/>
</dbReference>
<dbReference type="PROSITE" id="PS00061">
    <property type="entry name" value="ADH_SHORT"/>
    <property type="match status" value="1"/>
</dbReference>
<sequence>MTLYRADPKDGVAWITGASTGLGRQFALDLAREGFVVAAMARDEERLLTLVEEAAGARGRIVPYFCDVTDERGMERTVAAIEKELGPIVLAVLNAGIYSATHGERLETYNFTTTYGVNLLGVIYGLVPVADLMRDRGRGQIAIIGSVTSYFGLPAAGAYGSSKAALHSLAQSLRYDFDKLNIRLQIVNPGFIDTPLTAKNRFTMPGLLAVEDASRRLLRGLRKGGFEIAFPRRMVWPTRIMRFLPEALRYRIMRRVTGWDGRRFGTRSKR</sequence>
<dbReference type="PANTHER" id="PTHR44196:SF1">
    <property type="entry name" value="DEHYDROGENASE_REDUCTASE SDR FAMILY MEMBER 7B"/>
    <property type="match status" value="1"/>
</dbReference>
<evidence type="ECO:0000256" key="2">
    <source>
        <dbReference type="ARBA" id="ARBA00023002"/>
    </source>
</evidence>
<name>A0ABV3WVC0_9HYPH</name>
<proteinExistence type="inferred from homology"/>
<dbReference type="InterPro" id="IPR020904">
    <property type="entry name" value="Sc_DH/Rdtase_CS"/>
</dbReference>
<keyword evidence="2" id="KW-0560">Oxidoreductase</keyword>
<organism evidence="3 4">
    <name type="scientific">Neoaquamicrobium sediminum</name>
    <dbReference type="NCBI Taxonomy" id="1849104"/>
    <lineage>
        <taxon>Bacteria</taxon>
        <taxon>Pseudomonadati</taxon>
        <taxon>Pseudomonadota</taxon>
        <taxon>Alphaproteobacteria</taxon>
        <taxon>Hyphomicrobiales</taxon>
        <taxon>Phyllobacteriaceae</taxon>
        <taxon>Neoaquamicrobium</taxon>
    </lineage>
</organism>
<dbReference type="Pfam" id="PF00106">
    <property type="entry name" value="adh_short"/>
    <property type="match status" value="1"/>
</dbReference>
<dbReference type="EMBL" id="JAZHFV010000003">
    <property type="protein sequence ID" value="MEX4008231.1"/>
    <property type="molecule type" value="Genomic_DNA"/>
</dbReference>
<evidence type="ECO:0000313" key="3">
    <source>
        <dbReference type="EMBL" id="MEX4008231.1"/>
    </source>
</evidence>
<evidence type="ECO:0000313" key="4">
    <source>
        <dbReference type="Proteomes" id="UP001559025"/>
    </source>
</evidence>
<accession>A0ABV3WVC0</accession>
<reference evidence="3 4" key="1">
    <citation type="submission" date="2024-01" db="EMBL/GenBank/DDBJ databases">
        <title>New evidence supports the origin of RcGTA from prophage.</title>
        <authorList>
            <person name="Xu Y."/>
            <person name="Liu B."/>
            <person name="Chen F."/>
        </authorList>
    </citation>
    <scope>NUCLEOTIDE SEQUENCE [LARGE SCALE GENOMIC DNA]</scope>
    <source>
        <strain evidence="3 4">CBW1107-2</strain>
    </source>
</reference>
<dbReference type="Gene3D" id="3.40.50.720">
    <property type="entry name" value="NAD(P)-binding Rossmann-like Domain"/>
    <property type="match status" value="1"/>
</dbReference>